<dbReference type="EMBL" id="PXOG01000178">
    <property type="protein sequence ID" value="RGP69898.1"/>
    <property type="molecule type" value="Genomic_DNA"/>
</dbReference>
<protein>
    <submittedName>
        <fullName evidence="2">Heterokaryon incompatibility</fullName>
    </submittedName>
</protein>
<reference evidence="2 3" key="1">
    <citation type="journal article" date="2018" name="PLoS Pathog.">
        <title>Evolution of structural diversity of trichothecenes, a family of toxins produced by plant pathogenic and entomopathogenic fungi.</title>
        <authorList>
            <person name="Proctor R.H."/>
            <person name="McCormick S.P."/>
            <person name="Kim H.S."/>
            <person name="Cardoza R.E."/>
            <person name="Stanley A.M."/>
            <person name="Lindo L."/>
            <person name="Kelly A."/>
            <person name="Brown D.W."/>
            <person name="Lee T."/>
            <person name="Vaughan M.M."/>
            <person name="Alexander N.J."/>
            <person name="Busman M."/>
            <person name="Gutierrez S."/>
        </authorList>
    </citation>
    <scope>NUCLEOTIDE SEQUENCE [LARGE SCALE GENOMIC DNA]</scope>
    <source>
        <strain evidence="2 3">NRRL 20695</strain>
    </source>
</reference>
<feature type="domain" description="Heterokaryon incompatibility" evidence="1">
    <location>
        <begin position="140"/>
        <end position="269"/>
    </location>
</feature>
<dbReference type="PANTHER" id="PTHR33112:SF15">
    <property type="entry name" value="HETEROKARYON INCOMPATIBILITY DOMAIN-CONTAINING PROTEIN"/>
    <property type="match status" value="1"/>
</dbReference>
<organism evidence="2 3">
    <name type="scientific">Fusarium longipes</name>
    <dbReference type="NCBI Taxonomy" id="694270"/>
    <lineage>
        <taxon>Eukaryota</taxon>
        <taxon>Fungi</taxon>
        <taxon>Dikarya</taxon>
        <taxon>Ascomycota</taxon>
        <taxon>Pezizomycotina</taxon>
        <taxon>Sordariomycetes</taxon>
        <taxon>Hypocreomycetidae</taxon>
        <taxon>Hypocreales</taxon>
        <taxon>Nectriaceae</taxon>
        <taxon>Fusarium</taxon>
    </lineage>
</organism>
<name>A0A395SBW6_9HYPO</name>
<comment type="caution">
    <text evidence="2">The sequence shown here is derived from an EMBL/GenBank/DDBJ whole genome shotgun (WGS) entry which is preliminary data.</text>
</comment>
<accession>A0A395SBW6</accession>
<keyword evidence="3" id="KW-1185">Reference proteome</keyword>
<dbReference type="OrthoDB" id="3486565at2759"/>
<dbReference type="Proteomes" id="UP000266234">
    <property type="component" value="Unassembled WGS sequence"/>
</dbReference>
<gene>
    <name evidence="2" type="ORF">FLONG3_7654</name>
</gene>
<dbReference type="PANTHER" id="PTHR33112">
    <property type="entry name" value="DOMAIN PROTEIN, PUTATIVE-RELATED"/>
    <property type="match status" value="1"/>
</dbReference>
<dbReference type="Pfam" id="PF06985">
    <property type="entry name" value="HET"/>
    <property type="match status" value="1"/>
</dbReference>
<proteinExistence type="predicted"/>
<sequence>MQLRLEPHFSYGREYHKGWREFIGSDYVSYFFHEKPRSADCKPGDFLIPYHKTVEDLYQASEECDVCRALLHSAMDIVRLRTSLTNVSWAHGPSGQGLFLCGLGRGQGIQLMALDDSNSDSTYALLGAVGFYVNKGKHQLEEGMPIEAFPKTFNDAFWLIHQLEIPYIWIDSLCILQDDNDDWVHESARMCDVYGNAYLTIAATRAGNCSEGFVGSREGPGYGYIPFHQDGMFDHVAVSPLPVRHVEPWSRIIDLEEEPLSKRAWTLQERYLSPRTVHFASAQMYFECRSGFHAQDNHMKQKYNEEDFKIHRRVTEKHDDEPRDAWDSIVRRYTERHLTVESDKLPAIGGLAARVFLERDLDNGPSEEYLAGLWRKDLIWNLTWMIDIANELRSVPEHYTAPSWSWASINHPVYFHGPEDDQHLAIVKDAKVDLQNPDNPFGHVTGGWIHLSCVKLHPCDMDTKFDALYLGAGDVRFRTSIFLDPPRFGLPAIRLADYVDNKLDLVAVPLTSYFDIAMPEYEDGKDTVESIHFLILVPSKSLADPVQGLPHYRRVGLGLAVQEDNDDSDVADARRQMRDKCLAAMEEGTLEDIMIV</sequence>
<dbReference type="AlphaFoldDB" id="A0A395SBW6"/>
<evidence type="ECO:0000313" key="3">
    <source>
        <dbReference type="Proteomes" id="UP000266234"/>
    </source>
</evidence>
<evidence type="ECO:0000313" key="2">
    <source>
        <dbReference type="EMBL" id="RGP69898.1"/>
    </source>
</evidence>
<dbReference type="STRING" id="694270.A0A395SBW6"/>
<evidence type="ECO:0000259" key="1">
    <source>
        <dbReference type="Pfam" id="PF06985"/>
    </source>
</evidence>
<dbReference type="InterPro" id="IPR010730">
    <property type="entry name" value="HET"/>
</dbReference>